<dbReference type="HOGENOM" id="CLU_1093688_0_0_0"/>
<organism evidence="1 2">
    <name type="scientific">Sebaldella termitidis (strain ATCC 33386 / NCTC 11300)</name>
    <dbReference type="NCBI Taxonomy" id="526218"/>
    <lineage>
        <taxon>Bacteria</taxon>
        <taxon>Fusobacteriati</taxon>
        <taxon>Fusobacteriota</taxon>
        <taxon>Fusobacteriia</taxon>
        <taxon>Fusobacteriales</taxon>
        <taxon>Leptotrichiaceae</taxon>
        <taxon>Sebaldella</taxon>
    </lineage>
</organism>
<dbReference type="SUPFAM" id="SSF69318">
    <property type="entry name" value="Integrin alpha N-terminal domain"/>
    <property type="match status" value="1"/>
</dbReference>
<protein>
    <submittedName>
        <fullName evidence="1">Uncharacterized protein</fullName>
    </submittedName>
</protein>
<evidence type="ECO:0000313" key="2">
    <source>
        <dbReference type="Proteomes" id="UP000000845"/>
    </source>
</evidence>
<name>D1AK22_SEBTE</name>
<dbReference type="EMBL" id="CP001739">
    <property type="protein sequence ID" value="ACZ08938.1"/>
    <property type="molecule type" value="Genomic_DNA"/>
</dbReference>
<proteinExistence type="predicted"/>
<dbReference type="RefSeq" id="WP_012861532.1">
    <property type="nucleotide sequence ID" value="NC_013517.1"/>
</dbReference>
<accession>D1AK22</accession>
<dbReference type="InterPro" id="IPR028994">
    <property type="entry name" value="Integrin_alpha_N"/>
</dbReference>
<dbReference type="Proteomes" id="UP000000845">
    <property type="component" value="Chromosome"/>
</dbReference>
<reference evidence="2" key="1">
    <citation type="submission" date="2009-09" db="EMBL/GenBank/DDBJ databases">
        <title>The complete chromosome of Sebaldella termitidis ATCC 33386.</title>
        <authorList>
            <consortium name="US DOE Joint Genome Institute (JGI-PGF)"/>
            <person name="Lucas S."/>
            <person name="Copeland A."/>
            <person name="Lapidus A."/>
            <person name="Glavina del Rio T."/>
            <person name="Dalin E."/>
            <person name="Tice H."/>
            <person name="Bruce D."/>
            <person name="Goodwin L."/>
            <person name="Pitluck S."/>
            <person name="Kyrpides N."/>
            <person name="Mavromatis K."/>
            <person name="Ivanova N."/>
            <person name="Mikhailova N."/>
            <person name="Sims D."/>
            <person name="Meincke L."/>
            <person name="Brettin T."/>
            <person name="Detter J.C."/>
            <person name="Han C."/>
            <person name="Larimer F."/>
            <person name="Land M."/>
            <person name="Hauser L."/>
            <person name="Markowitz V."/>
            <person name="Cheng J.F."/>
            <person name="Hugenholtz P."/>
            <person name="Woyke T."/>
            <person name="Wu D."/>
            <person name="Eisen J.A."/>
        </authorList>
    </citation>
    <scope>NUCLEOTIDE SEQUENCE [LARGE SCALE GENOMIC DNA]</scope>
    <source>
        <strain evidence="2">ATCC 33386 / NCTC 11300</strain>
    </source>
</reference>
<dbReference type="KEGG" id="str:Sterm_2084"/>
<sequence length="254" mass="30023">MKWFRYLLFIFCAYLYSESAKPPEYYLKNYRHDVYEYKKEDFNGDDEKESIYFLATKIINEESKTVTYQNGLIYYDSGVTGKNHVFYSGEKINFINEGSEYFDYMVTGYYVGDFNNDGIRDLGIFLDWGEGYNVLIPVTFKNDIPKPIRVSLPKITIETENNSEYNVTVTDSFNNEKKFIYKGRKNSKKLGFTEDYLFSEKVKLFYLFGEEWEESCECGIFEDAYISFDFVNEYGRVKFRFSEAGGMGEKITDR</sequence>
<gene>
    <name evidence="1" type="ordered locus">Sterm_2084</name>
</gene>
<evidence type="ECO:0000313" key="1">
    <source>
        <dbReference type="EMBL" id="ACZ08938.1"/>
    </source>
</evidence>
<dbReference type="AlphaFoldDB" id="D1AK22"/>
<keyword evidence="2" id="KW-1185">Reference proteome</keyword>
<dbReference type="STRING" id="526218.Sterm_2084"/>
<reference evidence="1 2" key="2">
    <citation type="journal article" date="2010" name="Stand. Genomic Sci.">
        <title>Complete genome sequence of Sebaldella termitidis type strain (NCTC 11300).</title>
        <authorList>
            <person name="Harmon-Smith M."/>
            <person name="Celia L."/>
            <person name="Chertkov O."/>
            <person name="Lapidus A."/>
            <person name="Copeland A."/>
            <person name="Glavina Del Rio T."/>
            <person name="Nolan M."/>
            <person name="Lucas S."/>
            <person name="Tice H."/>
            <person name="Cheng J.F."/>
            <person name="Han C."/>
            <person name="Detter J.C."/>
            <person name="Bruce D."/>
            <person name="Goodwin L."/>
            <person name="Pitluck S."/>
            <person name="Pati A."/>
            <person name="Liolios K."/>
            <person name="Ivanova N."/>
            <person name="Mavromatis K."/>
            <person name="Mikhailova N."/>
            <person name="Chen A."/>
            <person name="Palaniappan K."/>
            <person name="Land M."/>
            <person name="Hauser L."/>
            <person name="Chang Y.J."/>
            <person name="Jeffries C.D."/>
            <person name="Brettin T."/>
            <person name="Goker M."/>
            <person name="Beck B."/>
            <person name="Bristow J."/>
            <person name="Eisen J.A."/>
            <person name="Markowitz V."/>
            <person name="Hugenholtz P."/>
            <person name="Kyrpides N.C."/>
            <person name="Klenk H.P."/>
            <person name="Chen F."/>
        </authorList>
    </citation>
    <scope>NUCLEOTIDE SEQUENCE [LARGE SCALE GENOMIC DNA]</scope>
    <source>
        <strain evidence="2">ATCC 33386 / NCTC 11300</strain>
    </source>
</reference>